<dbReference type="RefSeq" id="WP_150696149.1">
    <property type="nucleotide sequence ID" value="NZ_CABPRZ010000004.1"/>
</dbReference>
<dbReference type="OrthoDB" id="8526496at2"/>
<feature type="signal peptide" evidence="1">
    <location>
        <begin position="1"/>
        <end position="22"/>
    </location>
</feature>
<organism evidence="2 3">
    <name type="scientific">Pandoraea terrae</name>
    <dbReference type="NCBI Taxonomy" id="1537710"/>
    <lineage>
        <taxon>Bacteria</taxon>
        <taxon>Pseudomonadati</taxon>
        <taxon>Pseudomonadota</taxon>
        <taxon>Betaproteobacteria</taxon>
        <taxon>Burkholderiales</taxon>
        <taxon>Burkholderiaceae</taxon>
        <taxon>Pandoraea</taxon>
    </lineage>
</organism>
<keyword evidence="3" id="KW-1185">Reference proteome</keyword>
<dbReference type="EMBL" id="CABPRZ010000004">
    <property type="protein sequence ID" value="VVD83950.1"/>
    <property type="molecule type" value="Genomic_DNA"/>
</dbReference>
<protein>
    <submittedName>
        <fullName evidence="2">Outer membrane lipoprotein</fullName>
    </submittedName>
</protein>
<dbReference type="PROSITE" id="PS51257">
    <property type="entry name" value="PROKAR_LIPOPROTEIN"/>
    <property type="match status" value="1"/>
</dbReference>
<sequence>MHRPLKSALRIALLAMAAAVLASCALPFGGGPTPIAYRQIDISGNCSQTDEDGFREQATLRVDANQVQALNWQLWVGRRGTCRFNLPDFHQTRSRPQIELLANDGSGCKLMIWRDPRRVTIAHANCEARCTPGIYEEAWPVMFDPSTGQCSAATRR</sequence>
<feature type="chain" id="PRO_5022982784" evidence="1">
    <location>
        <begin position="23"/>
        <end position="156"/>
    </location>
</feature>
<gene>
    <name evidence="2" type="ORF">PTE30175_01199</name>
</gene>
<reference evidence="2 3" key="1">
    <citation type="submission" date="2019-08" db="EMBL/GenBank/DDBJ databases">
        <authorList>
            <person name="Peeters C."/>
        </authorList>
    </citation>
    <scope>NUCLEOTIDE SEQUENCE [LARGE SCALE GENOMIC DNA]</scope>
    <source>
        <strain evidence="2 3">LMG 30175</strain>
    </source>
</reference>
<keyword evidence="2" id="KW-0449">Lipoprotein</keyword>
<evidence type="ECO:0000256" key="1">
    <source>
        <dbReference type="SAM" id="SignalP"/>
    </source>
</evidence>
<keyword evidence="1" id="KW-0732">Signal</keyword>
<dbReference type="Proteomes" id="UP000414233">
    <property type="component" value="Unassembled WGS sequence"/>
</dbReference>
<proteinExistence type="predicted"/>
<dbReference type="AlphaFoldDB" id="A0A5E4T788"/>
<evidence type="ECO:0000313" key="2">
    <source>
        <dbReference type="EMBL" id="VVD83950.1"/>
    </source>
</evidence>
<name>A0A5E4T788_9BURK</name>
<evidence type="ECO:0000313" key="3">
    <source>
        <dbReference type="Proteomes" id="UP000414233"/>
    </source>
</evidence>
<accession>A0A5E4T788</accession>